<dbReference type="AlphaFoldDB" id="A0A5C6VSR0"/>
<protein>
    <submittedName>
        <fullName evidence="2">Uncharacterized protein</fullName>
    </submittedName>
</protein>
<organism evidence="2 3">
    <name type="scientific">Paraburkholderia azotifigens</name>
    <dbReference type="NCBI Taxonomy" id="2057004"/>
    <lineage>
        <taxon>Bacteria</taxon>
        <taxon>Pseudomonadati</taxon>
        <taxon>Pseudomonadota</taxon>
        <taxon>Betaproteobacteria</taxon>
        <taxon>Burkholderiales</taxon>
        <taxon>Burkholderiaceae</taxon>
        <taxon>Paraburkholderia</taxon>
    </lineage>
</organism>
<sequence>MKTLTIHDLSASTELDSKTMADIHGGRMKLPGQHNNGAILISPDGEPVDVYVDGVLQNSVTDGFYHTH</sequence>
<dbReference type="RefSeq" id="WP_028368286.1">
    <property type="nucleotide sequence ID" value="NZ_JAZHFZ010000034.1"/>
</dbReference>
<name>A0A5C6VSR0_9BURK</name>
<evidence type="ECO:0000313" key="3">
    <source>
        <dbReference type="Proteomes" id="UP000321776"/>
    </source>
</evidence>
<evidence type="ECO:0000313" key="4">
    <source>
        <dbReference type="Proteomes" id="UP001481677"/>
    </source>
</evidence>
<proteinExistence type="predicted"/>
<reference evidence="1 4" key="3">
    <citation type="submission" date="2024-01" db="EMBL/GenBank/DDBJ databases">
        <title>The diversity of rhizobia nodulating Mimosa spp. in eleven states of Brazil covering several biomes is determined by host plant, location, and edaphic factors.</title>
        <authorList>
            <person name="Rouws L."/>
            <person name="Barauna A."/>
            <person name="Beukes C."/>
            <person name="De Faria S.M."/>
            <person name="Gross E."/>
            <person name="Dos Reis Junior F.B."/>
            <person name="Simon M."/>
            <person name="Maluk M."/>
            <person name="Odee D.W."/>
            <person name="Kenicer G."/>
            <person name="Young J.P.W."/>
            <person name="Reis V.M."/>
            <person name="Zilli J."/>
            <person name="James E.K."/>
        </authorList>
    </citation>
    <scope>NUCLEOTIDE SEQUENCE [LARGE SCALE GENOMIC DNA]</scope>
    <source>
        <strain evidence="1 4">JPY530</strain>
    </source>
</reference>
<dbReference type="Proteomes" id="UP001481677">
    <property type="component" value="Unassembled WGS sequence"/>
</dbReference>
<keyword evidence="4" id="KW-1185">Reference proteome</keyword>
<evidence type="ECO:0000313" key="1">
    <source>
        <dbReference type="EMBL" id="MEM5344358.1"/>
    </source>
</evidence>
<dbReference type="EMBL" id="JAZHGA010000033">
    <property type="protein sequence ID" value="MEM5344358.1"/>
    <property type="molecule type" value="Genomic_DNA"/>
</dbReference>
<reference evidence="2 3" key="1">
    <citation type="journal article" date="2018" name="Int. J. Syst. Evol. Microbiol.">
        <title>Paraburkholderia azotifigens sp. nov., a nitrogen-fixing bacterium isolated from paddy soil.</title>
        <authorList>
            <person name="Choi G.M."/>
            <person name="Im W.T."/>
        </authorList>
    </citation>
    <scope>NUCLEOTIDE SEQUENCE [LARGE SCALE GENOMIC DNA]</scope>
    <source>
        <strain evidence="2 3">NF 2-5-3</strain>
    </source>
</reference>
<gene>
    <name evidence="2" type="ORF">FRZ40_03745</name>
    <name evidence="1" type="ORF">V4C56_32630</name>
</gene>
<comment type="caution">
    <text evidence="2">The sequence shown here is derived from an EMBL/GenBank/DDBJ whole genome shotgun (WGS) entry which is preliminary data.</text>
</comment>
<reference evidence="2" key="2">
    <citation type="submission" date="2019-08" db="EMBL/GenBank/DDBJ databases">
        <authorList>
            <person name="Im W.-T."/>
        </authorList>
    </citation>
    <scope>NUCLEOTIDE SEQUENCE</scope>
    <source>
        <strain evidence="2">NF 2-5-3</strain>
    </source>
</reference>
<accession>A0A5C6VSR0</accession>
<evidence type="ECO:0000313" key="2">
    <source>
        <dbReference type="EMBL" id="TXC86765.1"/>
    </source>
</evidence>
<dbReference type="Proteomes" id="UP000321776">
    <property type="component" value="Unassembled WGS sequence"/>
</dbReference>
<dbReference type="EMBL" id="VOQS01000001">
    <property type="protein sequence ID" value="TXC86765.1"/>
    <property type="molecule type" value="Genomic_DNA"/>
</dbReference>